<name>A0A537KZ25_9BACT</name>
<dbReference type="Pfam" id="PF00676">
    <property type="entry name" value="E1_dh"/>
    <property type="match status" value="1"/>
</dbReference>
<organism evidence="6 7">
    <name type="scientific">Candidatus Segetimicrobium genomatis</name>
    <dbReference type="NCBI Taxonomy" id="2569760"/>
    <lineage>
        <taxon>Bacteria</taxon>
        <taxon>Bacillati</taxon>
        <taxon>Candidatus Sysuimicrobiota</taxon>
        <taxon>Candidatus Sysuimicrobiia</taxon>
        <taxon>Candidatus Sysuimicrobiales</taxon>
        <taxon>Candidatus Segetimicrobiaceae</taxon>
        <taxon>Candidatus Segetimicrobium</taxon>
    </lineage>
</organism>
<dbReference type="AlphaFoldDB" id="A0A537KZ25"/>
<gene>
    <name evidence="6" type="ORF">E6H01_08370</name>
</gene>
<dbReference type="PANTHER" id="PTHR11516">
    <property type="entry name" value="PYRUVATE DEHYDROGENASE E1 COMPONENT, ALPHA SUBUNIT BACTERIAL AND ORGANELLAR"/>
    <property type="match status" value="1"/>
</dbReference>
<evidence type="ECO:0000256" key="1">
    <source>
        <dbReference type="ARBA" id="ARBA00001964"/>
    </source>
</evidence>
<dbReference type="InterPro" id="IPR001017">
    <property type="entry name" value="DH_E1"/>
</dbReference>
<proteinExistence type="predicted"/>
<dbReference type="Gene3D" id="3.40.50.970">
    <property type="match status" value="1"/>
</dbReference>
<sequence length="341" mass="37508">MDTRSVKTAPPRDLGRDELAAAVEWYGKMVLARRFEEEAEREFRRGKIGGYLHVYSGQEAVAAGFLSAIRPEDIFFTAYRDHAHALFRGAAPGAVMAELFGKATGLAKGKGGSMHLFDVARGFYGGYGIVGGHIPLATGAAFALRYQQADRICLCFLGDGAMNSGSFHEPANLAGLWGKQGLCPIVYIVENNQYAMGTPVDRSSAVTNLASRFSMYAIENERADGMDFIEVRRLAGRAVRRARETGRPYAVELLTYRFAGHGAADLFQPYRTKEEIAQARQRDPITLLEDRLRAAGALSDDEVKRARADAERVVTDAVRFAEESPPPEPDELFKDVYGAER</sequence>
<dbReference type="SUPFAM" id="SSF52518">
    <property type="entry name" value="Thiamin diphosphate-binding fold (THDP-binding)"/>
    <property type="match status" value="1"/>
</dbReference>
<accession>A0A537KZ25</accession>
<keyword evidence="3" id="KW-0786">Thiamine pyrophosphate</keyword>
<evidence type="ECO:0000256" key="4">
    <source>
        <dbReference type="SAM" id="MobiDB-lite"/>
    </source>
</evidence>
<evidence type="ECO:0000313" key="7">
    <source>
        <dbReference type="Proteomes" id="UP000319353"/>
    </source>
</evidence>
<reference evidence="6 7" key="1">
    <citation type="journal article" date="2019" name="Nat. Microbiol.">
        <title>Mediterranean grassland soil C-N compound turnover is dependent on rainfall and depth, and is mediated by genomically divergent microorganisms.</title>
        <authorList>
            <person name="Diamond S."/>
            <person name="Andeer P.F."/>
            <person name="Li Z."/>
            <person name="Crits-Christoph A."/>
            <person name="Burstein D."/>
            <person name="Anantharaman K."/>
            <person name="Lane K.R."/>
            <person name="Thomas B.C."/>
            <person name="Pan C."/>
            <person name="Northen T.R."/>
            <person name="Banfield J.F."/>
        </authorList>
    </citation>
    <scope>NUCLEOTIDE SEQUENCE [LARGE SCALE GENOMIC DNA]</scope>
    <source>
        <strain evidence="6">NP_4</strain>
    </source>
</reference>
<dbReference type="Proteomes" id="UP000319353">
    <property type="component" value="Unassembled WGS sequence"/>
</dbReference>
<feature type="compositionally biased region" description="Basic and acidic residues" evidence="4">
    <location>
        <begin position="331"/>
        <end position="341"/>
    </location>
</feature>
<dbReference type="GO" id="GO:0006086">
    <property type="term" value="P:pyruvate decarboxylation to acetyl-CoA"/>
    <property type="evidence" value="ECO:0007669"/>
    <property type="project" value="TreeGrafter"/>
</dbReference>
<feature type="region of interest" description="Disordered" evidence="4">
    <location>
        <begin position="321"/>
        <end position="341"/>
    </location>
</feature>
<comment type="caution">
    <text evidence="6">The sequence shown here is derived from an EMBL/GenBank/DDBJ whole genome shotgun (WGS) entry which is preliminary data.</text>
</comment>
<feature type="domain" description="Dehydrogenase E1 component" evidence="5">
    <location>
        <begin position="28"/>
        <end position="329"/>
    </location>
</feature>
<evidence type="ECO:0000256" key="3">
    <source>
        <dbReference type="ARBA" id="ARBA00023052"/>
    </source>
</evidence>
<dbReference type="CDD" id="cd02000">
    <property type="entry name" value="TPP_E1_PDC_ADC_BCADC"/>
    <property type="match status" value="1"/>
</dbReference>
<protein>
    <submittedName>
        <fullName evidence="6">Pyruvate dehydrogenase (Acetyl-transferring) E1 component subunit alpha</fullName>
    </submittedName>
</protein>
<dbReference type="EMBL" id="VBAL01000110">
    <property type="protein sequence ID" value="TMJ01013.1"/>
    <property type="molecule type" value="Genomic_DNA"/>
</dbReference>
<dbReference type="InterPro" id="IPR050642">
    <property type="entry name" value="PDH_E1_Alpha_Subunit"/>
</dbReference>
<keyword evidence="2" id="KW-0560">Oxidoreductase</keyword>
<dbReference type="GO" id="GO:0004739">
    <property type="term" value="F:pyruvate dehydrogenase (acetyl-transferring) activity"/>
    <property type="evidence" value="ECO:0007669"/>
    <property type="project" value="TreeGrafter"/>
</dbReference>
<evidence type="ECO:0000259" key="5">
    <source>
        <dbReference type="Pfam" id="PF00676"/>
    </source>
</evidence>
<dbReference type="InterPro" id="IPR029061">
    <property type="entry name" value="THDP-binding"/>
</dbReference>
<evidence type="ECO:0000256" key="2">
    <source>
        <dbReference type="ARBA" id="ARBA00023002"/>
    </source>
</evidence>
<comment type="cofactor">
    <cofactor evidence="1">
        <name>thiamine diphosphate</name>
        <dbReference type="ChEBI" id="CHEBI:58937"/>
    </cofactor>
</comment>
<dbReference type="PANTHER" id="PTHR11516:SF60">
    <property type="entry name" value="PYRUVATE DEHYDROGENASE E1 COMPONENT SUBUNIT ALPHA"/>
    <property type="match status" value="1"/>
</dbReference>
<evidence type="ECO:0000313" key="6">
    <source>
        <dbReference type="EMBL" id="TMJ01013.1"/>
    </source>
</evidence>
<keyword evidence="6" id="KW-0670">Pyruvate</keyword>